<feature type="transmembrane region" description="Helical" evidence="7">
    <location>
        <begin position="7"/>
        <end position="26"/>
    </location>
</feature>
<dbReference type="SUPFAM" id="SSF56024">
    <property type="entry name" value="Phospholipase D/nuclease"/>
    <property type="match status" value="2"/>
</dbReference>
<protein>
    <recommendedName>
        <fullName evidence="3">phospholipase D</fullName>
        <ecNumber evidence="3">3.1.4.4</ecNumber>
    </recommendedName>
</protein>
<keyword evidence="7" id="KW-0472">Membrane</keyword>
<evidence type="ECO:0000313" key="10">
    <source>
        <dbReference type="Proteomes" id="UP000233440"/>
    </source>
</evidence>
<evidence type="ECO:0000256" key="2">
    <source>
        <dbReference type="ARBA" id="ARBA00008664"/>
    </source>
</evidence>
<dbReference type="CDD" id="cd09130">
    <property type="entry name" value="PLDc_unchar2_2"/>
    <property type="match status" value="1"/>
</dbReference>
<evidence type="ECO:0000256" key="1">
    <source>
        <dbReference type="ARBA" id="ARBA00000798"/>
    </source>
</evidence>
<dbReference type="OrthoDB" id="92272at2"/>
<keyword evidence="10" id="KW-1185">Reference proteome</keyword>
<name>A0A2N3LH83_9BACI</name>
<comment type="catalytic activity">
    <reaction evidence="1">
        <text>a 1,2-diacyl-sn-glycero-3-phosphocholine + H2O = a 1,2-diacyl-sn-glycero-3-phosphate + choline + H(+)</text>
        <dbReference type="Rhea" id="RHEA:14445"/>
        <dbReference type="ChEBI" id="CHEBI:15354"/>
        <dbReference type="ChEBI" id="CHEBI:15377"/>
        <dbReference type="ChEBI" id="CHEBI:15378"/>
        <dbReference type="ChEBI" id="CHEBI:57643"/>
        <dbReference type="ChEBI" id="CHEBI:58608"/>
        <dbReference type="EC" id="3.1.4.4"/>
    </reaction>
</comment>
<dbReference type="GO" id="GO:0004630">
    <property type="term" value="F:phospholipase D activity"/>
    <property type="evidence" value="ECO:0007669"/>
    <property type="project" value="UniProtKB-EC"/>
</dbReference>
<evidence type="ECO:0000256" key="3">
    <source>
        <dbReference type="ARBA" id="ARBA00012027"/>
    </source>
</evidence>
<keyword evidence="4" id="KW-0378">Hydrolase</keyword>
<dbReference type="InterPro" id="IPR051406">
    <property type="entry name" value="PLD_domain"/>
</dbReference>
<sequence>MKRKIFLFLMLLFLIIYIGTIIYHAYKPLPPGISFEGKKHIINDKDISFLTDLTYYEQNGKKIEKSIFPRLVQAIDEANEFIVLDFFLFNGYQNKGLNFPKVSETLVKRLIEKKKHNPNIRIIVISDEINTSYGSYKLKEFENLKKNGIDVIITNIDRLRDSTPLYSGLWRMFIKGFGLSEKGWLPNALADNAPKMTIRSYLKLLNIKANHRKIFATENSAIIFSGNPSHDASANFNNTAFEIKGPIIQDVLFSEQAAIHLSDRLKVPAFDSKEGRNGNIQAQLLTEGKVYKHIQSELAKTKKGDEIWMAMFYIADRTIIHTLIEAANRGVNINLILDPNNNAFGHRKHGLPNHPVAQELIKKGNGFIHIRWYKTLGEQFHPKLIFIQKRDISIIINGSSNLTFRNLADYNLETDVLVVAPNDSAIVEQVDSYFKRIWLNQNGLFTYPYNKEKDKWVFLERGVYRLQELLQLTTY</sequence>
<gene>
    <name evidence="9" type="ORF">CWO92_16905</name>
</gene>
<evidence type="ECO:0000256" key="6">
    <source>
        <dbReference type="ARBA" id="ARBA00023098"/>
    </source>
</evidence>
<keyword evidence="7" id="KW-1133">Transmembrane helix</keyword>
<reference evidence="9 10" key="1">
    <citation type="submission" date="2017-11" db="EMBL/GenBank/DDBJ databases">
        <title>Bacillus camelliae sp. nov., isolated from pu'er tea.</title>
        <authorList>
            <person name="Niu L."/>
        </authorList>
    </citation>
    <scope>NUCLEOTIDE SEQUENCE [LARGE SCALE GENOMIC DNA]</scope>
    <source>
        <strain evidence="9 10">7578-1</strain>
    </source>
</reference>
<dbReference type="GO" id="GO:0016891">
    <property type="term" value="F:RNA endonuclease activity producing 5'-phosphomonoesters, hydrolytic mechanism"/>
    <property type="evidence" value="ECO:0007669"/>
    <property type="project" value="TreeGrafter"/>
</dbReference>
<dbReference type="CDD" id="cd09129">
    <property type="entry name" value="PLDc_unchar2_1"/>
    <property type="match status" value="1"/>
</dbReference>
<feature type="domain" description="Phospholipase D-like" evidence="8">
    <location>
        <begin position="298"/>
        <end position="438"/>
    </location>
</feature>
<evidence type="ECO:0000256" key="7">
    <source>
        <dbReference type="SAM" id="Phobius"/>
    </source>
</evidence>
<accession>A0A2N3LH83</accession>
<dbReference type="Gene3D" id="3.30.870.10">
    <property type="entry name" value="Endonuclease Chain A"/>
    <property type="match status" value="2"/>
</dbReference>
<dbReference type="RefSeq" id="WP_101355387.1">
    <property type="nucleotide sequence ID" value="NZ_PIQO01000014.1"/>
</dbReference>
<dbReference type="PANTHER" id="PTHR43856:SF1">
    <property type="entry name" value="MITOCHONDRIAL CARDIOLIPIN HYDROLASE"/>
    <property type="match status" value="1"/>
</dbReference>
<evidence type="ECO:0000259" key="8">
    <source>
        <dbReference type="Pfam" id="PF13091"/>
    </source>
</evidence>
<evidence type="ECO:0000313" key="9">
    <source>
        <dbReference type="EMBL" id="PKR83934.1"/>
    </source>
</evidence>
<dbReference type="EC" id="3.1.4.4" evidence="3"/>
<keyword evidence="5" id="KW-0442">Lipid degradation</keyword>
<proteinExistence type="inferred from homology"/>
<dbReference type="EMBL" id="PIQO01000014">
    <property type="protein sequence ID" value="PKR83934.1"/>
    <property type="molecule type" value="Genomic_DNA"/>
</dbReference>
<dbReference type="Pfam" id="PF13091">
    <property type="entry name" value="PLDc_2"/>
    <property type="match status" value="1"/>
</dbReference>
<evidence type="ECO:0000256" key="5">
    <source>
        <dbReference type="ARBA" id="ARBA00022963"/>
    </source>
</evidence>
<comment type="caution">
    <text evidence="9">The sequence shown here is derived from an EMBL/GenBank/DDBJ whole genome shotgun (WGS) entry which is preliminary data.</text>
</comment>
<organism evidence="9 10">
    <name type="scientific">Heyndrickxia camelliae</name>
    <dbReference type="NCBI Taxonomy" id="1707093"/>
    <lineage>
        <taxon>Bacteria</taxon>
        <taxon>Bacillati</taxon>
        <taxon>Bacillota</taxon>
        <taxon>Bacilli</taxon>
        <taxon>Bacillales</taxon>
        <taxon>Bacillaceae</taxon>
        <taxon>Heyndrickxia</taxon>
    </lineage>
</organism>
<keyword evidence="6" id="KW-0443">Lipid metabolism</keyword>
<dbReference type="GO" id="GO:0016042">
    <property type="term" value="P:lipid catabolic process"/>
    <property type="evidence" value="ECO:0007669"/>
    <property type="project" value="UniProtKB-KW"/>
</dbReference>
<dbReference type="PANTHER" id="PTHR43856">
    <property type="entry name" value="CARDIOLIPIN HYDROLASE"/>
    <property type="match status" value="1"/>
</dbReference>
<keyword evidence="7" id="KW-0812">Transmembrane</keyword>
<evidence type="ECO:0000256" key="4">
    <source>
        <dbReference type="ARBA" id="ARBA00022801"/>
    </source>
</evidence>
<dbReference type="InterPro" id="IPR025202">
    <property type="entry name" value="PLD-like_dom"/>
</dbReference>
<dbReference type="Proteomes" id="UP000233440">
    <property type="component" value="Unassembled WGS sequence"/>
</dbReference>
<comment type="similarity">
    <text evidence="2">Belongs to the phospholipase D family.</text>
</comment>
<dbReference type="AlphaFoldDB" id="A0A2N3LH83"/>